<proteinExistence type="predicted"/>
<reference evidence="2" key="1">
    <citation type="submission" date="2021-01" db="EMBL/GenBank/DDBJ databases">
        <authorList>
            <person name="Corre E."/>
            <person name="Pelletier E."/>
            <person name="Niang G."/>
            <person name="Scheremetjew M."/>
            <person name="Finn R."/>
            <person name="Kale V."/>
            <person name="Holt S."/>
            <person name="Cochrane G."/>
            <person name="Meng A."/>
            <person name="Brown T."/>
            <person name="Cohen L."/>
        </authorList>
    </citation>
    <scope>NUCLEOTIDE SEQUENCE</scope>
    <source>
        <strain evidence="2">308</strain>
    </source>
</reference>
<dbReference type="EMBL" id="HBFR01021625">
    <property type="protein sequence ID" value="CAD8888404.1"/>
    <property type="molecule type" value="Transcribed_RNA"/>
</dbReference>
<protein>
    <submittedName>
        <fullName evidence="2">Uncharacterized protein</fullName>
    </submittedName>
</protein>
<evidence type="ECO:0000256" key="1">
    <source>
        <dbReference type="SAM" id="SignalP"/>
    </source>
</evidence>
<organism evidence="2">
    <name type="scientific">Corethron hystrix</name>
    <dbReference type="NCBI Taxonomy" id="216773"/>
    <lineage>
        <taxon>Eukaryota</taxon>
        <taxon>Sar</taxon>
        <taxon>Stramenopiles</taxon>
        <taxon>Ochrophyta</taxon>
        <taxon>Bacillariophyta</taxon>
        <taxon>Coscinodiscophyceae</taxon>
        <taxon>Corethrophycidae</taxon>
        <taxon>Corethrales</taxon>
        <taxon>Corethraceae</taxon>
        <taxon>Corethron</taxon>
    </lineage>
</organism>
<gene>
    <name evidence="2" type="ORF">CHYS00102_LOCUS15602</name>
</gene>
<keyword evidence="1" id="KW-0732">Signal</keyword>
<sequence length="155" mass="18064">MKLLQFFIVISLSSNWVTSQDIDLDKSQDIHPGRFNEKRWAKLAQRGRSSDVCNRVEDQTKPPTFFYEYARGIDTNGNPLSRSSPHRKTVEIGCDELLALYNNTWREIYTECKKNWVYLHLGVFKLKHWCANLCCRSGAYKINPPVTYLNSIIDD</sequence>
<feature type="chain" id="PRO_5031192960" evidence="1">
    <location>
        <begin position="20"/>
        <end position="155"/>
    </location>
</feature>
<dbReference type="AlphaFoldDB" id="A0A7S1FTD0"/>
<accession>A0A7S1FTD0</accession>
<feature type="signal peptide" evidence="1">
    <location>
        <begin position="1"/>
        <end position="19"/>
    </location>
</feature>
<name>A0A7S1FTD0_9STRA</name>
<evidence type="ECO:0000313" key="2">
    <source>
        <dbReference type="EMBL" id="CAD8888404.1"/>
    </source>
</evidence>